<evidence type="ECO:0000313" key="7">
    <source>
        <dbReference type="Proteomes" id="UP000622797"/>
    </source>
</evidence>
<reference evidence="6" key="2">
    <citation type="submission" date="2020-05" db="EMBL/GenBank/DDBJ databases">
        <authorList>
            <person name="Kim H.-S."/>
            <person name="Proctor R.H."/>
            <person name="Brown D.W."/>
        </authorList>
    </citation>
    <scope>NUCLEOTIDE SEQUENCE</scope>
    <source>
        <strain evidence="6">NRRL 20472</strain>
    </source>
</reference>
<keyword evidence="7" id="KW-1185">Reference proteome</keyword>
<keyword evidence="1" id="KW-0805">Transcription regulation</keyword>
<gene>
    <name evidence="6" type="ORF">FSARC_13707</name>
</gene>
<proteinExistence type="predicted"/>
<accession>A0A8H4SZJ2</accession>
<dbReference type="InterPro" id="IPR050675">
    <property type="entry name" value="OAF3"/>
</dbReference>
<evidence type="ECO:0000256" key="3">
    <source>
        <dbReference type="ARBA" id="ARBA00023163"/>
    </source>
</evidence>
<keyword evidence="3" id="KW-0804">Transcription</keyword>
<dbReference type="EMBL" id="JABEXW010001048">
    <property type="protein sequence ID" value="KAF4948535.1"/>
    <property type="molecule type" value="Genomic_DNA"/>
</dbReference>
<evidence type="ECO:0008006" key="8">
    <source>
        <dbReference type="Google" id="ProtNLM"/>
    </source>
</evidence>
<dbReference type="AlphaFoldDB" id="A0A8H4SZJ2"/>
<dbReference type="OrthoDB" id="5089701at2759"/>
<keyword evidence="4" id="KW-0539">Nucleus</keyword>
<evidence type="ECO:0000256" key="1">
    <source>
        <dbReference type="ARBA" id="ARBA00023015"/>
    </source>
</evidence>
<dbReference type="Proteomes" id="UP000622797">
    <property type="component" value="Unassembled WGS sequence"/>
</dbReference>
<dbReference type="PANTHER" id="PTHR31069">
    <property type="entry name" value="OLEATE-ACTIVATED TRANSCRIPTION FACTOR 1-RELATED"/>
    <property type="match status" value="1"/>
</dbReference>
<evidence type="ECO:0000256" key="2">
    <source>
        <dbReference type="ARBA" id="ARBA00023125"/>
    </source>
</evidence>
<evidence type="ECO:0000256" key="4">
    <source>
        <dbReference type="ARBA" id="ARBA00023242"/>
    </source>
</evidence>
<organism evidence="6 7">
    <name type="scientific">Fusarium sarcochroum</name>
    <dbReference type="NCBI Taxonomy" id="1208366"/>
    <lineage>
        <taxon>Eukaryota</taxon>
        <taxon>Fungi</taxon>
        <taxon>Dikarya</taxon>
        <taxon>Ascomycota</taxon>
        <taxon>Pezizomycotina</taxon>
        <taxon>Sordariomycetes</taxon>
        <taxon>Hypocreomycetidae</taxon>
        <taxon>Hypocreales</taxon>
        <taxon>Nectriaceae</taxon>
        <taxon>Fusarium</taxon>
        <taxon>Fusarium lateritium species complex</taxon>
    </lineage>
</organism>
<evidence type="ECO:0000256" key="5">
    <source>
        <dbReference type="SAM" id="MobiDB-lite"/>
    </source>
</evidence>
<name>A0A8H4SZJ2_9HYPO</name>
<dbReference type="GO" id="GO:0003677">
    <property type="term" value="F:DNA binding"/>
    <property type="evidence" value="ECO:0007669"/>
    <property type="project" value="UniProtKB-KW"/>
</dbReference>
<dbReference type="PANTHER" id="PTHR31069:SF25">
    <property type="entry name" value="TRANSCRIPTION FACTOR, PUTATIVE (EUROFUNG)-RELATED"/>
    <property type="match status" value="1"/>
</dbReference>
<dbReference type="InterPro" id="IPR021858">
    <property type="entry name" value="Fun_TF"/>
</dbReference>
<protein>
    <recommendedName>
        <fullName evidence="8">Arginine metabolism regulation protein II</fullName>
    </recommendedName>
</protein>
<dbReference type="Pfam" id="PF11951">
    <property type="entry name" value="Fungal_trans_2"/>
    <property type="match status" value="1"/>
</dbReference>
<evidence type="ECO:0000313" key="6">
    <source>
        <dbReference type="EMBL" id="KAF4948535.1"/>
    </source>
</evidence>
<reference evidence="6" key="1">
    <citation type="journal article" date="2020" name="BMC Genomics">
        <title>Correction to: Identification and distribution of gene clusters required for synthesis of sphingolipid metabolism inhibitors in diverse species of the filamentous fungus Fusarium.</title>
        <authorList>
            <person name="Kim H.S."/>
            <person name="Lohmar J.M."/>
            <person name="Busman M."/>
            <person name="Brown D.W."/>
            <person name="Naumann T.A."/>
            <person name="Divon H.H."/>
            <person name="Lysoe E."/>
            <person name="Uhlig S."/>
            <person name="Proctor R.H."/>
        </authorList>
    </citation>
    <scope>NUCLEOTIDE SEQUENCE</scope>
    <source>
        <strain evidence="6">NRRL 20472</strain>
    </source>
</reference>
<comment type="caution">
    <text evidence="6">The sequence shown here is derived from an EMBL/GenBank/DDBJ whole genome shotgun (WGS) entry which is preliminary data.</text>
</comment>
<keyword evidence="2" id="KW-0238">DNA-binding</keyword>
<sequence>MLNATKSNRDASPSGPGQGSRRHIYTAETRSSMAAAISSSLSPSSVGPALLDIESHSRNTDSSQSSAITIGPFGLFDATPVPETTPATTLTPEDSAHASITLTGEANEPRPSSSLDVHDHGLSLRSDYGALQLAGDWDNHLAWTDLFALDFEVAPDIPPVENLDLTEPSTPTIQAATMPETPFTIPLDQDHSQPSINNLPLHSLSRNEVGLIDLSSPEIPFLLRNFEAVVMPRMASVPLTEKFAWGPMHLELALHTLAEITMLKRSTVNKAKLTNLYGLISTSSYHLYLMNDTSYHPPGHWLQLSQKALRDASIHFRQCFESGIQGPKTAKYKEQLIALQTLMGHAWVVSDQTETRRIQIEAERLVRFRGLAERNISRRIRLLHHVYTWSRIVGESTYVLHDYRKFQQAMGANVLDASTTLSQPGIGYIQEDTGLDDFLRVQYHYGEADASLDSHKDAQTGNQDIHLEDPRHGIEDQFHVIYGIPEQWLSLLSRTTRLANWMDATEIPHKLRDDRLKEKLSRQAQSLEDAVCDFFHTHKMSTNIDANKPPNVCMFRCLTASLLIFFYRRIRNVNPLVLQTYVDEVIQGLEIFDASLVRHKQPGPGTAWAAFMAGCEAMGDSRRKKLLQWIERAFDICKFQSYQQAKEIMIRVWERMDQTHRFQREAPRPSWMQISRDLETWLPLS</sequence>
<feature type="region of interest" description="Disordered" evidence="5">
    <location>
        <begin position="1"/>
        <end position="25"/>
    </location>
</feature>